<proteinExistence type="predicted"/>
<evidence type="ECO:0000313" key="2">
    <source>
        <dbReference type="EMBL" id="WFN96489.1"/>
    </source>
</evidence>
<dbReference type="EMBL" id="CP092014">
    <property type="protein sequence ID" value="WFN96489.1"/>
    <property type="molecule type" value="Genomic_DNA"/>
</dbReference>
<feature type="transmembrane region" description="Helical" evidence="1">
    <location>
        <begin position="49"/>
        <end position="66"/>
    </location>
</feature>
<evidence type="ECO:0000313" key="3">
    <source>
        <dbReference type="Proteomes" id="UP001222680"/>
    </source>
</evidence>
<accession>A0ABY8GG42</accession>
<dbReference type="RefSeq" id="WP_049640810.1">
    <property type="nucleotide sequence ID" value="NZ_CP113159.1"/>
</dbReference>
<keyword evidence="1" id="KW-1133">Transmembrane helix</keyword>
<organism evidence="2 3">
    <name type="scientific">Edwardsiella ictaluri</name>
    <dbReference type="NCBI Taxonomy" id="67780"/>
    <lineage>
        <taxon>Bacteria</taxon>
        <taxon>Pseudomonadati</taxon>
        <taxon>Pseudomonadota</taxon>
        <taxon>Gammaproteobacteria</taxon>
        <taxon>Enterobacterales</taxon>
        <taxon>Hafniaceae</taxon>
        <taxon>Edwardsiella</taxon>
    </lineage>
</organism>
<keyword evidence="1" id="KW-0812">Transmembrane</keyword>
<keyword evidence="1" id="KW-0472">Membrane</keyword>
<keyword evidence="3" id="KW-1185">Reference proteome</keyword>
<protein>
    <submittedName>
        <fullName evidence="2">Uncharacterized protein</fullName>
    </submittedName>
</protein>
<reference evidence="2 3" key="1">
    <citation type="submission" date="2022-02" db="EMBL/GenBank/DDBJ databases">
        <title>Phenotypic, genotypic and serological characterization of Edwardsiella ictaluri from catfish and ornamental fish species.</title>
        <authorList>
            <person name="Rose D."/>
            <person name="Tekedar H.C."/>
            <person name="Waldbieser G.C."/>
            <person name="Aarattuthodi S."/>
            <person name="Griffin M.J."/>
        </authorList>
    </citation>
    <scope>NUCLEOTIDE SEQUENCE [LARGE SCALE GENOMIC DNA]</scope>
    <source>
        <strain evidence="2 3">13 TAL-140 K3</strain>
    </source>
</reference>
<dbReference type="Proteomes" id="UP001222680">
    <property type="component" value="Chromosome"/>
</dbReference>
<name>A0ABY8GG42_EDWIC</name>
<sequence>MTRDELLFSIRYSFYIETMHAILYARLDRILTFIQITLGSAIFATYGSAPLFGAIIAAISIASFVWQPGKTAMLHEIQAKQMKALITMSDSVSDADLHAAYVKAEEGDNPTLGMLRDPAYKRVLISLGRSSESAAIKLNMSEKVAAWFSGDLPKDE</sequence>
<evidence type="ECO:0000256" key="1">
    <source>
        <dbReference type="SAM" id="Phobius"/>
    </source>
</evidence>
<gene>
    <name evidence="2" type="ORF">MAY91_17590</name>
</gene>